<proteinExistence type="predicted"/>
<dbReference type="AlphaFoldDB" id="B7JUI7"/>
<dbReference type="Pfam" id="PF01590">
    <property type="entry name" value="GAF"/>
    <property type="match status" value="1"/>
</dbReference>
<dbReference type="HOGENOM" id="CLU_818486_0_0_3"/>
<keyword evidence="1 8" id="KW-0597">Phosphoprotein</keyword>
<dbReference type="InterPro" id="IPR001789">
    <property type="entry name" value="Sig_transdc_resp-reg_receiver"/>
</dbReference>
<keyword evidence="4" id="KW-0902">Two-component regulatory system</keyword>
<dbReference type="GO" id="GO:0016301">
    <property type="term" value="F:kinase activity"/>
    <property type="evidence" value="ECO:0007669"/>
    <property type="project" value="UniProtKB-KW"/>
</dbReference>
<dbReference type="InterPro" id="IPR029016">
    <property type="entry name" value="GAF-like_dom_sf"/>
</dbReference>
<gene>
    <name evidence="11" type="ordered locus">PCC8801_1475</name>
</gene>
<dbReference type="GO" id="GO:0032993">
    <property type="term" value="C:protein-DNA complex"/>
    <property type="evidence" value="ECO:0007669"/>
    <property type="project" value="TreeGrafter"/>
</dbReference>
<dbReference type="OrthoDB" id="468357at2"/>
<protein>
    <submittedName>
        <fullName evidence="11">Response regulator receiver modulated GAF sensor protein</fullName>
    </submittedName>
</protein>
<dbReference type="RefSeq" id="WP_012594804.1">
    <property type="nucleotide sequence ID" value="NC_011726.1"/>
</dbReference>
<keyword evidence="6" id="KW-0238">DNA-binding</keyword>
<keyword evidence="12" id="KW-1185">Reference proteome</keyword>
<organism evidence="11 12">
    <name type="scientific">Rippkaea orientalis (strain PCC 8801 / RF-1)</name>
    <name type="common">Cyanothece sp. (strain PCC 8801)</name>
    <dbReference type="NCBI Taxonomy" id="41431"/>
    <lineage>
        <taxon>Bacteria</taxon>
        <taxon>Bacillati</taxon>
        <taxon>Cyanobacteriota</taxon>
        <taxon>Cyanophyceae</taxon>
        <taxon>Oscillatoriophycideae</taxon>
        <taxon>Chroococcales</taxon>
        <taxon>Aphanothecaceae</taxon>
        <taxon>Rippkaea</taxon>
        <taxon>Rippkaea orientalis</taxon>
    </lineage>
</organism>
<dbReference type="GO" id="GO:0000156">
    <property type="term" value="F:phosphorelay response regulator activity"/>
    <property type="evidence" value="ECO:0007669"/>
    <property type="project" value="TreeGrafter"/>
</dbReference>
<dbReference type="EMBL" id="CP001287">
    <property type="protein sequence ID" value="ACK65531.1"/>
    <property type="molecule type" value="Genomic_DNA"/>
</dbReference>
<evidence type="ECO:0000256" key="5">
    <source>
        <dbReference type="ARBA" id="ARBA00023015"/>
    </source>
</evidence>
<evidence type="ECO:0000256" key="8">
    <source>
        <dbReference type="PROSITE-ProRule" id="PRU00169"/>
    </source>
</evidence>
<dbReference type="InterPro" id="IPR039420">
    <property type="entry name" value="WalR-like"/>
</dbReference>
<dbReference type="InterPro" id="IPR011006">
    <property type="entry name" value="CheY-like_superfamily"/>
</dbReference>
<keyword evidence="3" id="KW-0418">Kinase</keyword>
<evidence type="ECO:0000256" key="4">
    <source>
        <dbReference type="ARBA" id="ARBA00023012"/>
    </source>
</evidence>
<evidence type="ECO:0000259" key="10">
    <source>
        <dbReference type="PROSITE" id="PS50110"/>
    </source>
</evidence>
<dbReference type="GO" id="GO:0006355">
    <property type="term" value="P:regulation of DNA-templated transcription"/>
    <property type="evidence" value="ECO:0007669"/>
    <property type="project" value="TreeGrafter"/>
</dbReference>
<evidence type="ECO:0000259" key="9">
    <source>
        <dbReference type="PROSITE" id="PS50046"/>
    </source>
</evidence>
<dbReference type="Proteomes" id="UP000008204">
    <property type="component" value="Chromosome"/>
</dbReference>
<dbReference type="SUPFAM" id="SSF52172">
    <property type="entry name" value="CheY-like"/>
    <property type="match status" value="1"/>
</dbReference>
<dbReference type="KEGG" id="cyp:PCC8801_1475"/>
<dbReference type="InterPro" id="IPR003018">
    <property type="entry name" value="GAF"/>
</dbReference>
<feature type="domain" description="Phytochrome chromophore attachment site" evidence="9">
    <location>
        <begin position="166"/>
        <end position="301"/>
    </location>
</feature>
<evidence type="ECO:0000313" key="11">
    <source>
        <dbReference type="EMBL" id="ACK65531.1"/>
    </source>
</evidence>
<name>B7JUI7_RIPO1</name>
<keyword evidence="5" id="KW-0805">Transcription regulation</keyword>
<reference evidence="12" key="1">
    <citation type="journal article" date="2011" name="MBio">
        <title>Novel metabolic attributes of the genus Cyanothece, comprising a group of unicellular nitrogen-fixing Cyanobacteria.</title>
        <authorList>
            <person name="Bandyopadhyay A."/>
            <person name="Elvitigala T."/>
            <person name="Welsh E."/>
            <person name="Stockel J."/>
            <person name="Liberton M."/>
            <person name="Min H."/>
            <person name="Sherman L.A."/>
            <person name="Pakrasi H.B."/>
        </authorList>
    </citation>
    <scope>NUCLEOTIDE SEQUENCE [LARGE SCALE GENOMIC DNA]</scope>
    <source>
        <strain evidence="12">PCC 8801</strain>
    </source>
</reference>
<evidence type="ECO:0000313" key="12">
    <source>
        <dbReference type="Proteomes" id="UP000008204"/>
    </source>
</evidence>
<sequence length="311" mass="35773">MKTYPIFDKIPLVLVVDDDRAMRGLLKVAIESQGYQVIDAKNGEECLNKYGQFQPDMVLLDAIMPDMDGFTCCQQLRSLPDTHYLPILMITALDDQESIERAFAVGATDYITKPIYWTVLSQRVNYLLSTSQALKQLDHLKLQGDRQEKWQQLSQKMTQKLQHPFEIKSLLKDSLGELRNLVDAERVGLYQGQGSLVVEIIKKGYPSVKSLSWDKITLFENYRTSYQNDEMVIIELSESLNLPGDALECFEQLTIQTAMMLPILKEGEIWGILWIHHCQNTYIWESWEKERLSCVADLLAIAVSVIDFRSR</sequence>
<dbReference type="SMART" id="SM00448">
    <property type="entry name" value="REC"/>
    <property type="match status" value="1"/>
</dbReference>
<dbReference type="InterPro" id="IPR016132">
    <property type="entry name" value="Phyto_chromo_attachment"/>
</dbReference>
<evidence type="ECO:0000256" key="6">
    <source>
        <dbReference type="ARBA" id="ARBA00023125"/>
    </source>
</evidence>
<dbReference type="PANTHER" id="PTHR48111:SF1">
    <property type="entry name" value="TWO-COMPONENT RESPONSE REGULATOR ORR33"/>
    <property type="match status" value="1"/>
</dbReference>
<dbReference type="Gene3D" id="3.40.50.2300">
    <property type="match status" value="1"/>
</dbReference>
<dbReference type="Pfam" id="PF00072">
    <property type="entry name" value="Response_reg"/>
    <property type="match status" value="1"/>
</dbReference>
<dbReference type="STRING" id="41431.PCC8801_1475"/>
<evidence type="ECO:0000256" key="2">
    <source>
        <dbReference type="ARBA" id="ARBA00022679"/>
    </source>
</evidence>
<dbReference type="PROSITE" id="PS50110">
    <property type="entry name" value="RESPONSE_REGULATORY"/>
    <property type="match status" value="1"/>
</dbReference>
<evidence type="ECO:0000256" key="1">
    <source>
        <dbReference type="ARBA" id="ARBA00022553"/>
    </source>
</evidence>
<keyword evidence="2" id="KW-0808">Transferase</keyword>
<evidence type="ECO:0000256" key="3">
    <source>
        <dbReference type="ARBA" id="ARBA00022777"/>
    </source>
</evidence>
<dbReference type="eggNOG" id="COG3706">
    <property type="taxonomic scope" value="Bacteria"/>
</dbReference>
<dbReference type="GO" id="GO:0005829">
    <property type="term" value="C:cytosol"/>
    <property type="evidence" value="ECO:0007669"/>
    <property type="project" value="TreeGrafter"/>
</dbReference>
<dbReference type="PANTHER" id="PTHR48111">
    <property type="entry name" value="REGULATOR OF RPOS"/>
    <property type="match status" value="1"/>
</dbReference>
<accession>B7JUI7</accession>
<dbReference type="SUPFAM" id="SSF55781">
    <property type="entry name" value="GAF domain-like"/>
    <property type="match status" value="1"/>
</dbReference>
<evidence type="ECO:0000256" key="7">
    <source>
        <dbReference type="ARBA" id="ARBA00023163"/>
    </source>
</evidence>
<feature type="domain" description="Response regulatory" evidence="10">
    <location>
        <begin position="12"/>
        <end position="128"/>
    </location>
</feature>
<feature type="modified residue" description="4-aspartylphosphate" evidence="8">
    <location>
        <position position="61"/>
    </location>
</feature>
<dbReference type="Gene3D" id="3.30.450.40">
    <property type="match status" value="1"/>
</dbReference>
<dbReference type="PROSITE" id="PS50046">
    <property type="entry name" value="PHYTOCHROME_2"/>
    <property type="match status" value="1"/>
</dbReference>
<keyword evidence="7" id="KW-0804">Transcription</keyword>
<dbReference type="GO" id="GO:0000976">
    <property type="term" value="F:transcription cis-regulatory region binding"/>
    <property type="evidence" value="ECO:0007669"/>
    <property type="project" value="TreeGrafter"/>
</dbReference>
<dbReference type="SMART" id="SM00065">
    <property type="entry name" value="GAF"/>
    <property type="match status" value="1"/>
</dbReference>